<accession>A0ABW4ZHL7</accession>
<evidence type="ECO:0000256" key="4">
    <source>
        <dbReference type="RuleBase" id="RU361169"/>
    </source>
</evidence>
<dbReference type="EC" id="3.2.1.-" evidence="6"/>
<dbReference type="PANTHER" id="PTHR31339">
    <property type="entry name" value="PECTIN LYASE-RELATED"/>
    <property type="match status" value="1"/>
</dbReference>
<dbReference type="Proteomes" id="UP001597387">
    <property type="component" value="Unassembled WGS sequence"/>
</dbReference>
<evidence type="ECO:0000256" key="2">
    <source>
        <dbReference type="ARBA" id="ARBA00022801"/>
    </source>
</evidence>
<dbReference type="EMBL" id="JBHUHZ010000001">
    <property type="protein sequence ID" value="MFD2161520.1"/>
    <property type="molecule type" value="Genomic_DNA"/>
</dbReference>
<keyword evidence="5" id="KW-0732">Signal</keyword>
<protein>
    <submittedName>
        <fullName evidence="6">Glycoside hydrolase family 28 protein</fullName>
        <ecNumber evidence="6">3.2.1.-</ecNumber>
    </submittedName>
</protein>
<keyword evidence="3 4" id="KW-0326">Glycosidase</keyword>
<dbReference type="SUPFAM" id="SSF51126">
    <property type="entry name" value="Pectin lyase-like"/>
    <property type="match status" value="1"/>
</dbReference>
<feature type="signal peptide" evidence="5">
    <location>
        <begin position="1"/>
        <end position="47"/>
    </location>
</feature>
<organism evidence="6 7">
    <name type="scientific">Paradesertivirga mongoliensis</name>
    <dbReference type="NCBI Taxonomy" id="2100740"/>
    <lineage>
        <taxon>Bacteria</taxon>
        <taxon>Pseudomonadati</taxon>
        <taxon>Bacteroidota</taxon>
        <taxon>Sphingobacteriia</taxon>
        <taxon>Sphingobacteriales</taxon>
        <taxon>Sphingobacteriaceae</taxon>
        <taxon>Paradesertivirga</taxon>
    </lineage>
</organism>
<comment type="caution">
    <text evidence="6">The sequence shown here is derived from an EMBL/GenBank/DDBJ whole genome shotgun (WGS) entry which is preliminary data.</text>
</comment>
<evidence type="ECO:0000256" key="1">
    <source>
        <dbReference type="ARBA" id="ARBA00008834"/>
    </source>
</evidence>
<evidence type="ECO:0000313" key="7">
    <source>
        <dbReference type="Proteomes" id="UP001597387"/>
    </source>
</evidence>
<evidence type="ECO:0000313" key="6">
    <source>
        <dbReference type="EMBL" id="MFD2161520.1"/>
    </source>
</evidence>
<name>A0ABW4ZHL7_9SPHI</name>
<dbReference type="InterPro" id="IPR011050">
    <property type="entry name" value="Pectin_lyase_fold/virulence"/>
</dbReference>
<dbReference type="GO" id="GO:0016798">
    <property type="term" value="F:hydrolase activity, acting on glycosyl bonds"/>
    <property type="evidence" value="ECO:0007669"/>
    <property type="project" value="UniProtKB-KW"/>
</dbReference>
<dbReference type="InterPro" id="IPR051801">
    <property type="entry name" value="GH28_Enzymes"/>
</dbReference>
<dbReference type="Gene3D" id="2.160.20.10">
    <property type="entry name" value="Single-stranded right-handed beta-helix, Pectin lyase-like"/>
    <property type="match status" value="1"/>
</dbReference>
<dbReference type="Pfam" id="PF00295">
    <property type="entry name" value="Glyco_hydro_28"/>
    <property type="match status" value="1"/>
</dbReference>
<proteinExistence type="inferred from homology"/>
<dbReference type="InterPro" id="IPR000743">
    <property type="entry name" value="Glyco_hydro_28"/>
</dbReference>
<sequence>MKRNHPIQSASILFLLQSFPAKLKVVAKLRTLSSIFALFAVMQSSFAQGNNSLNSIPTKDEVGALRMPDEIAPVHAPFPMPQFRKPTFKSLTMNITEKGAKQGVMTTKAIQTAIDEVHSKGGGTVVVPKGIWNTGRIILKSNVNFHISEGAELRFSGEIKDYLPVVFTRSAGVEGMSLGACIYANGQQNIAITGKGKLVGPAPGSVRKQNIGYGTFEERVPFEKHPTQRIFDGSNGGPIFLPTFIGPINCKDVYIEGISLRETAFWNIVPVYCENVIIRGVDVYSVGIPTGDGMDIESCKNVLIEYCTLAAGDDCFTIKSGRGEDGMRVNKPSENIVIRYSLAKQGHGGVTTGSETAGMIRNVYVHDCVFDDTDTGIRFKTRRPRGGGGENLYYERIRMNLRGTAINVDMLGSSMYVGALASRDNSVVNKLTPLYRNISVKNIIVEQSSQFLKVNGLPESPLSNLLIENATIRSKKLITLNDAKGVVLKNIKISSDDNLIQVLDSKNIAFENVHFDVPGNEVVTEIKGDNAGNIEFKDCIPPKPRDWETSSHQ</sequence>
<reference evidence="7" key="1">
    <citation type="journal article" date="2019" name="Int. J. Syst. Evol. Microbiol.">
        <title>The Global Catalogue of Microorganisms (GCM) 10K type strain sequencing project: providing services to taxonomists for standard genome sequencing and annotation.</title>
        <authorList>
            <consortium name="The Broad Institute Genomics Platform"/>
            <consortium name="The Broad Institute Genome Sequencing Center for Infectious Disease"/>
            <person name="Wu L."/>
            <person name="Ma J."/>
        </authorList>
    </citation>
    <scope>NUCLEOTIDE SEQUENCE [LARGE SCALE GENOMIC DNA]</scope>
    <source>
        <strain evidence="7">KCTC 42217</strain>
    </source>
</reference>
<feature type="chain" id="PRO_5047502450" evidence="5">
    <location>
        <begin position="48"/>
        <end position="553"/>
    </location>
</feature>
<gene>
    <name evidence="6" type="ORF">ACFSJU_03895</name>
</gene>
<evidence type="ECO:0000256" key="3">
    <source>
        <dbReference type="ARBA" id="ARBA00023295"/>
    </source>
</evidence>
<comment type="similarity">
    <text evidence="1 4">Belongs to the glycosyl hydrolase 28 family.</text>
</comment>
<dbReference type="RefSeq" id="WP_255899133.1">
    <property type="nucleotide sequence ID" value="NZ_JAFMZO010000001.1"/>
</dbReference>
<dbReference type="PANTHER" id="PTHR31339:SF9">
    <property type="entry name" value="PLASMIN AND FIBRONECTIN-BINDING PROTEIN A"/>
    <property type="match status" value="1"/>
</dbReference>
<dbReference type="InterPro" id="IPR006626">
    <property type="entry name" value="PbH1"/>
</dbReference>
<evidence type="ECO:0000256" key="5">
    <source>
        <dbReference type="SAM" id="SignalP"/>
    </source>
</evidence>
<keyword evidence="7" id="KW-1185">Reference proteome</keyword>
<dbReference type="SMART" id="SM00710">
    <property type="entry name" value="PbH1"/>
    <property type="match status" value="5"/>
</dbReference>
<keyword evidence="2 4" id="KW-0378">Hydrolase</keyword>
<dbReference type="InterPro" id="IPR012334">
    <property type="entry name" value="Pectin_lyas_fold"/>
</dbReference>